<evidence type="ECO:0000313" key="6">
    <source>
        <dbReference type="EMBL" id="WIA11976.1"/>
    </source>
</evidence>
<feature type="domain" description="Fe2OG dioxygenase" evidence="5">
    <location>
        <begin position="555"/>
        <end position="671"/>
    </location>
</feature>
<dbReference type="Gene3D" id="2.120.10.80">
    <property type="entry name" value="Kelch-type beta propeller"/>
    <property type="match status" value="1"/>
</dbReference>
<sequence length="789" mass="86248">MKTSSIAVPVQQRAADDADSIWFAGDAASQPMLPVRDFAACACGQNQFVVSGGFGSDLGTWPTHRRSHAAALIGHQLFVHGGLNADGAHLADMWCLDLQSWQWRQCCAAQGSEAAVGPSARRAHTLEVVGNRYLLLHGGYDGTTLLGDTWVFDTRSSTWLAVDVQAPASEMPVPRALHCLTSIGERFVLLGGKGPLGELGDVSLLECPAVQHGRRLQQQQQASQAQLLRCQQRCAQLDADLACNRAELREAKQQLQASLQQNSQLAAEAAASSKARTALESQLQEARGAAATAQQASQQAAAHVEALERRLARARQGGNKAMQAAASLTQQLQAAHAKGNALRQQLQQAQQQLQQQHLLLCERAAELAVVRSELTECRARANSAAAASSSAQSDFRVALARSNKLYSQELCHTQGLLQAARKSQKQLAQQPPAAVGFSSKAAAQKRKRQQQRQRKRQGKADDDEDDAELTELSKAQHVITVPDFSPVSQQLRDVFDERFQDPRHTTQERFLWDYWYVKDQYTLHRTQASAYFPEQLHSQLVDALLEYGEKQLGCRAISPVWMSYYIDGCGQDLHCDSFHGPFAYVLSLTPWEGRIFTGGETQILQPQLLGSFWQSFSPGKGMELTDLVTLVEPRFNQLTVFDPRFPHGVRPVAGTRDPQKGRLVLHGWFTEPSPFFDGPLPEEEALQDLNAALFPMFDQLQALPQVTGTISMQLRVSGETGAVTDVTFLADTLVALPAAAADLGLGSGLLDSGTIRGAVQHVIRDSLMAAEFPESEEGDTVITLPLVFE</sequence>
<dbReference type="InterPro" id="IPR005123">
    <property type="entry name" value="Oxoglu/Fe-dep_dioxygenase_dom"/>
</dbReference>
<evidence type="ECO:0000256" key="2">
    <source>
        <dbReference type="ARBA" id="ARBA00022737"/>
    </source>
</evidence>
<evidence type="ECO:0000256" key="1">
    <source>
        <dbReference type="ARBA" id="ARBA00022441"/>
    </source>
</evidence>
<feature type="compositionally biased region" description="Basic residues" evidence="4">
    <location>
        <begin position="443"/>
        <end position="457"/>
    </location>
</feature>
<dbReference type="PANTHER" id="PTHR46093">
    <property type="entry name" value="ACYL-COA-BINDING DOMAIN-CONTAINING PROTEIN 5"/>
    <property type="match status" value="1"/>
</dbReference>
<protein>
    <recommendedName>
        <fullName evidence="5">Fe2OG dioxygenase domain-containing protein</fullName>
    </recommendedName>
</protein>
<dbReference type="Proteomes" id="UP001244341">
    <property type="component" value="Chromosome 3b"/>
</dbReference>
<feature type="region of interest" description="Disordered" evidence="4">
    <location>
        <begin position="422"/>
        <end position="468"/>
    </location>
</feature>
<evidence type="ECO:0000256" key="4">
    <source>
        <dbReference type="SAM" id="MobiDB-lite"/>
    </source>
</evidence>
<evidence type="ECO:0000313" key="7">
    <source>
        <dbReference type="Proteomes" id="UP001244341"/>
    </source>
</evidence>
<dbReference type="InterPro" id="IPR015915">
    <property type="entry name" value="Kelch-typ_b-propeller"/>
</dbReference>
<dbReference type="PANTHER" id="PTHR46093:SF18">
    <property type="entry name" value="FIBRONECTIN TYPE-III DOMAIN-CONTAINING PROTEIN"/>
    <property type="match status" value="1"/>
</dbReference>
<keyword evidence="2" id="KW-0677">Repeat</keyword>
<keyword evidence="1" id="KW-0880">Kelch repeat</keyword>
<dbReference type="EMBL" id="CP126210">
    <property type="protein sequence ID" value="WIA11976.1"/>
    <property type="molecule type" value="Genomic_DNA"/>
</dbReference>
<evidence type="ECO:0000259" key="5">
    <source>
        <dbReference type="PROSITE" id="PS51471"/>
    </source>
</evidence>
<dbReference type="Gene3D" id="2.60.120.620">
    <property type="entry name" value="q2cbj1_9rhob like domain"/>
    <property type="match status" value="1"/>
</dbReference>
<name>A0ABY8TUL5_TETOB</name>
<evidence type="ECO:0000256" key="3">
    <source>
        <dbReference type="SAM" id="Coils"/>
    </source>
</evidence>
<proteinExistence type="predicted"/>
<reference evidence="6 7" key="1">
    <citation type="submission" date="2023-05" db="EMBL/GenBank/DDBJ databases">
        <title>A 100% complete, gapless, phased diploid assembly of the Scenedesmus obliquus UTEX 3031 genome.</title>
        <authorList>
            <person name="Biondi T.C."/>
            <person name="Hanschen E.R."/>
            <person name="Kwon T."/>
            <person name="Eng W."/>
            <person name="Kruse C.P.S."/>
            <person name="Koehler S.I."/>
            <person name="Kunde Y."/>
            <person name="Gleasner C.D."/>
            <person name="You Mak K.T."/>
            <person name="Polle J."/>
            <person name="Hovde B.T."/>
            <person name="Starkenburg S.R."/>
        </authorList>
    </citation>
    <scope>NUCLEOTIDE SEQUENCE [LARGE SCALE GENOMIC DNA]</scope>
    <source>
        <strain evidence="6 7">DOE0152z</strain>
    </source>
</reference>
<organism evidence="6 7">
    <name type="scientific">Tetradesmus obliquus</name>
    <name type="common">Green alga</name>
    <name type="synonym">Acutodesmus obliquus</name>
    <dbReference type="NCBI Taxonomy" id="3088"/>
    <lineage>
        <taxon>Eukaryota</taxon>
        <taxon>Viridiplantae</taxon>
        <taxon>Chlorophyta</taxon>
        <taxon>core chlorophytes</taxon>
        <taxon>Chlorophyceae</taxon>
        <taxon>CS clade</taxon>
        <taxon>Sphaeropleales</taxon>
        <taxon>Scenedesmaceae</taxon>
        <taxon>Tetradesmus</taxon>
    </lineage>
</organism>
<dbReference type="Pfam" id="PF24681">
    <property type="entry name" value="Kelch_KLHDC2_KLHL20_DRC7"/>
    <property type="match status" value="1"/>
</dbReference>
<accession>A0ABY8TUL5</accession>
<gene>
    <name evidence="6" type="ORF">OEZ85_012058</name>
</gene>
<dbReference type="PROSITE" id="PS51471">
    <property type="entry name" value="FE2OG_OXY"/>
    <property type="match status" value="1"/>
</dbReference>
<dbReference type="SUPFAM" id="SSF117281">
    <property type="entry name" value="Kelch motif"/>
    <property type="match status" value="1"/>
</dbReference>
<keyword evidence="7" id="KW-1185">Reference proteome</keyword>
<keyword evidence="3" id="KW-0175">Coiled coil</keyword>
<feature type="coiled-coil region" evidence="3">
    <location>
        <begin position="234"/>
        <end position="359"/>
    </location>
</feature>